<keyword evidence="3" id="KW-1185">Reference proteome</keyword>
<dbReference type="Proteomes" id="UP001292094">
    <property type="component" value="Unassembled WGS sequence"/>
</dbReference>
<feature type="region of interest" description="Disordered" evidence="1">
    <location>
        <begin position="1"/>
        <end position="67"/>
    </location>
</feature>
<feature type="compositionally biased region" description="Basic residues" evidence="1">
    <location>
        <begin position="50"/>
        <end position="59"/>
    </location>
</feature>
<comment type="caution">
    <text evidence="2">The sequence shown here is derived from an EMBL/GenBank/DDBJ whole genome shotgun (WGS) entry which is preliminary data.</text>
</comment>
<protein>
    <submittedName>
        <fullName evidence="2">Uncharacterized protein</fullName>
    </submittedName>
</protein>
<dbReference type="EMBL" id="JAWZYT010001688">
    <property type="protein sequence ID" value="KAK4309985.1"/>
    <property type="molecule type" value="Genomic_DNA"/>
</dbReference>
<evidence type="ECO:0000313" key="2">
    <source>
        <dbReference type="EMBL" id="KAK4309985.1"/>
    </source>
</evidence>
<organism evidence="2 3">
    <name type="scientific">Petrolisthes manimaculis</name>
    <dbReference type="NCBI Taxonomy" id="1843537"/>
    <lineage>
        <taxon>Eukaryota</taxon>
        <taxon>Metazoa</taxon>
        <taxon>Ecdysozoa</taxon>
        <taxon>Arthropoda</taxon>
        <taxon>Crustacea</taxon>
        <taxon>Multicrustacea</taxon>
        <taxon>Malacostraca</taxon>
        <taxon>Eumalacostraca</taxon>
        <taxon>Eucarida</taxon>
        <taxon>Decapoda</taxon>
        <taxon>Pleocyemata</taxon>
        <taxon>Anomura</taxon>
        <taxon>Galatheoidea</taxon>
        <taxon>Porcellanidae</taxon>
        <taxon>Petrolisthes</taxon>
    </lineage>
</organism>
<proteinExistence type="predicted"/>
<evidence type="ECO:0000313" key="3">
    <source>
        <dbReference type="Proteomes" id="UP001292094"/>
    </source>
</evidence>
<gene>
    <name evidence="2" type="ORF">Pmani_018408</name>
</gene>
<sequence>MEKLRLLQKESQSPGRNKEKNVRKGERKGETRGERETEERKEKETQRERGRQRRRKGRPKREGEEKRWDILASAFNLHIVRVPVEVVAASGASRELSSPPNPVTIKVAGQLD</sequence>
<dbReference type="AlphaFoldDB" id="A0AAE1PMH9"/>
<accession>A0AAE1PMH9</accession>
<evidence type="ECO:0000256" key="1">
    <source>
        <dbReference type="SAM" id="MobiDB-lite"/>
    </source>
</evidence>
<feature type="compositionally biased region" description="Basic and acidic residues" evidence="1">
    <location>
        <begin position="16"/>
        <end position="49"/>
    </location>
</feature>
<reference evidence="2" key="1">
    <citation type="submission" date="2023-11" db="EMBL/GenBank/DDBJ databases">
        <title>Genome assemblies of two species of porcelain crab, Petrolisthes cinctipes and Petrolisthes manimaculis (Anomura: Porcellanidae).</title>
        <authorList>
            <person name="Angst P."/>
        </authorList>
    </citation>
    <scope>NUCLEOTIDE SEQUENCE</scope>
    <source>
        <strain evidence="2">PB745_02</strain>
        <tissue evidence="2">Gill</tissue>
    </source>
</reference>
<name>A0AAE1PMH9_9EUCA</name>